<evidence type="ECO:0000256" key="4">
    <source>
        <dbReference type="ARBA" id="ARBA00022519"/>
    </source>
</evidence>
<evidence type="ECO:0000256" key="2">
    <source>
        <dbReference type="ARBA" id="ARBA00022448"/>
    </source>
</evidence>
<reference evidence="11" key="1">
    <citation type="journal article" date="2014" name="Int. J. Syst. Evol. Microbiol.">
        <title>Complete genome sequence of Corynebacterium casei LMG S-19264T (=DSM 44701T), isolated from a smear-ripened cheese.</title>
        <authorList>
            <consortium name="US DOE Joint Genome Institute (JGI-PGF)"/>
            <person name="Walter F."/>
            <person name="Albersmeier A."/>
            <person name="Kalinowski J."/>
            <person name="Ruckert C."/>
        </authorList>
    </citation>
    <scope>NUCLEOTIDE SEQUENCE</scope>
    <source>
        <strain evidence="11">CGMCC 1.12426</strain>
    </source>
</reference>
<keyword evidence="4 9" id="KW-0997">Cell inner membrane</keyword>
<feature type="transmembrane region" description="Helical" evidence="9">
    <location>
        <begin position="87"/>
        <end position="106"/>
    </location>
</feature>
<comment type="subcellular location">
    <subcellularLocation>
        <location evidence="1 9">Cell inner membrane</location>
        <topology evidence="1 9">Multi-pass membrane protein</topology>
    </subcellularLocation>
</comment>
<keyword evidence="2 9" id="KW-0813">Transport</keyword>
<evidence type="ECO:0000256" key="1">
    <source>
        <dbReference type="ARBA" id="ARBA00004429"/>
    </source>
</evidence>
<feature type="transmembrane region" description="Helical" evidence="9">
    <location>
        <begin position="135"/>
        <end position="157"/>
    </location>
</feature>
<keyword evidence="3" id="KW-1003">Cell membrane</keyword>
<proteinExistence type="inferred from homology"/>
<dbReference type="PANTHER" id="PTHR35011">
    <property type="entry name" value="2,3-DIKETO-L-GULONATE TRAP TRANSPORTER SMALL PERMEASE PROTEIN YIAM"/>
    <property type="match status" value="1"/>
</dbReference>
<dbReference type="AlphaFoldDB" id="A0A916WY71"/>
<keyword evidence="7 9" id="KW-0472">Membrane</keyword>
<evidence type="ECO:0000313" key="11">
    <source>
        <dbReference type="EMBL" id="GGB41664.1"/>
    </source>
</evidence>
<dbReference type="GO" id="GO:0022857">
    <property type="term" value="F:transmembrane transporter activity"/>
    <property type="evidence" value="ECO:0007669"/>
    <property type="project" value="UniProtKB-UniRule"/>
</dbReference>
<sequence>MTLPISALRTLNDRIAILVGIGLLGCVLLTLIEIVARQLGGSLGGVDEISGYAMAVTTSWGVSYALTEQAHVRIDLLRQRLVPLGRAVFDIISLGCLSGTAIMIAWRGWDVVAKTLSTGARANTPLETPLWIPQMLWWSGWLWFAVSALILLVAAGVKLISADYEAVDTIAGAKGEA</sequence>
<protein>
    <recommendedName>
        <fullName evidence="9">TRAP transporter small permease protein</fullName>
    </recommendedName>
</protein>
<dbReference type="RefSeq" id="WP_208998355.1">
    <property type="nucleotide sequence ID" value="NZ_BMFA01000003.1"/>
</dbReference>
<evidence type="ECO:0000256" key="7">
    <source>
        <dbReference type="ARBA" id="ARBA00023136"/>
    </source>
</evidence>
<evidence type="ECO:0000313" key="12">
    <source>
        <dbReference type="Proteomes" id="UP000605148"/>
    </source>
</evidence>
<accession>A0A916WY71</accession>
<dbReference type="EMBL" id="BMFA01000003">
    <property type="protein sequence ID" value="GGB41664.1"/>
    <property type="molecule type" value="Genomic_DNA"/>
</dbReference>
<organism evidence="11 12">
    <name type="scientific">Roseibium aquae</name>
    <dbReference type="NCBI Taxonomy" id="1323746"/>
    <lineage>
        <taxon>Bacteria</taxon>
        <taxon>Pseudomonadati</taxon>
        <taxon>Pseudomonadota</taxon>
        <taxon>Alphaproteobacteria</taxon>
        <taxon>Hyphomicrobiales</taxon>
        <taxon>Stappiaceae</taxon>
        <taxon>Roseibium</taxon>
    </lineage>
</organism>
<keyword evidence="6 9" id="KW-1133">Transmembrane helix</keyword>
<comment type="similarity">
    <text evidence="8 9">Belongs to the TRAP transporter small permease family.</text>
</comment>
<dbReference type="InterPro" id="IPR055348">
    <property type="entry name" value="DctQ"/>
</dbReference>
<dbReference type="PANTHER" id="PTHR35011:SF10">
    <property type="entry name" value="TRAP TRANSPORTER SMALL PERMEASE PROTEIN"/>
    <property type="match status" value="1"/>
</dbReference>
<feature type="transmembrane region" description="Helical" evidence="9">
    <location>
        <begin position="15"/>
        <end position="37"/>
    </location>
</feature>
<evidence type="ECO:0000256" key="5">
    <source>
        <dbReference type="ARBA" id="ARBA00022692"/>
    </source>
</evidence>
<keyword evidence="12" id="KW-1185">Reference proteome</keyword>
<feature type="domain" description="Tripartite ATP-independent periplasmic transporters DctQ component" evidence="10">
    <location>
        <begin position="27"/>
        <end position="152"/>
    </location>
</feature>
<evidence type="ECO:0000256" key="3">
    <source>
        <dbReference type="ARBA" id="ARBA00022475"/>
    </source>
</evidence>
<evidence type="ECO:0000256" key="8">
    <source>
        <dbReference type="ARBA" id="ARBA00038436"/>
    </source>
</evidence>
<comment type="function">
    <text evidence="9">Part of the tripartite ATP-independent periplasmic (TRAP) transport system.</text>
</comment>
<dbReference type="Pfam" id="PF04290">
    <property type="entry name" value="DctQ"/>
    <property type="match status" value="1"/>
</dbReference>
<evidence type="ECO:0000256" key="9">
    <source>
        <dbReference type="RuleBase" id="RU369079"/>
    </source>
</evidence>
<dbReference type="GO" id="GO:0015740">
    <property type="term" value="P:C4-dicarboxylate transport"/>
    <property type="evidence" value="ECO:0007669"/>
    <property type="project" value="TreeGrafter"/>
</dbReference>
<feature type="transmembrane region" description="Helical" evidence="9">
    <location>
        <begin position="49"/>
        <end position="66"/>
    </location>
</feature>
<evidence type="ECO:0000259" key="10">
    <source>
        <dbReference type="Pfam" id="PF04290"/>
    </source>
</evidence>
<evidence type="ECO:0000256" key="6">
    <source>
        <dbReference type="ARBA" id="ARBA00022989"/>
    </source>
</evidence>
<comment type="subunit">
    <text evidence="9">The complex comprises the extracytoplasmic solute receptor protein and the two transmembrane proteins.</text>
</comment>
<gene>
    <name evidence="11" type="ORF">GCM10011316_12020</name>
</gene>
<dbReference type="GO" id="GO:0005886">
    <property type="term" value="C:plasma membrane"/>
    <property type="evidence" value="ECO:0007669"/>
    <property type="project" value="UniProtKB-SubCell"/>
</dbReference>
<name>A0A916WY71_9HYPH</name>
<reference evidence="11" key="2">
    <citation type="submission" date="2020-09" db="EMBL/GenBank/DDBJ databases">
        <authorList>
            <person name="Sun Q."/>
            <person name="Zhou Y."/>
        </authorList>
    </citation>
    <scope>NUCLEOTIDE SEQUENCE</scope>
    <source>
        <strain evidence="11">CGMCC 1.12426</strain>
    </source>
</reference>
<dbReference type="Proteomes" id="UP000605148">
    <property type="component" value="Unassembled WGS sequence"/>
</dbReference>
<dbReference type="InterPro" id="IPR007387">
    <property type="entry name" value="TRAP_DctQ"/>
</dbReference>
<keyword evidence="5 9" id="KW-0812">Transmembrane</keyword>
<comment type="caution">
    <text evidence="11">The sequence shown here is derived from an EMBL/GenBank/DDBJ whole genome shotgun (WGS) entry which is preliminary data.</text>
</comment>